<reference evidence="8" key="2">
    <citation type="submission" date="2021-04" db="EMBL/GenBank/DDBJ databases">
        <authorList>
            <person name="Gilroy R."/>
        </authorList>
    </citation>
    <scope>NUCLEOTIDE SEQUENCE</scope>
    <source>
        <strain evidence="8">B5_2728</strain>
    </source>
</reference>
<feature type="domain" description="NusB/RsmB/TIM44" evidence="7">
    <location>
        <begin position="8"/>
        <end position="131"/>
    </location>
</feature>
<evidence type="ECO:0000259" key="7">
    <source>
        <dbReference type="Pfam" id="PF01029"/>
    </source>
</evidence>
<dbReference type="GO" id="GO:0003723">
    <property type="term" value="F:RNA binding"/>
    <property type="evidence" value="ECO:0007669"/>
    <property type="project" value="UniProtKB-UniRule"/>
</dbReference>
<dbReference type="PANTHER" id="PTHR11078:SF3">
    <property type="entry name" value="ANTITERMINATION NUSB DOMAIN-CONTAINING PROTEIN"/>
    <property type="match status" value="1"/>
</dbReference>
<dbReference type="Pfam" id="PF01029">
    <property type="entry name" value="NusB"/>
    <property type="match status" value="1"/>
</dbReference>
<sequence>MEKLNRRTARENAFMAAFAATFDGAMPEEVIEIHNEQGENVVDVFGQTLLRNYYEHSAEVNDMIKAHLRNWTIDRLPRVSVTVLRLALSEMLYSDEKMPSVVINEAVELTKKFGGEGDYQFVNGLLGSVVRELGLADSAPTVEQA</sequence>
<proteinExistence type="inferred from homology"/>
<comment type="function">
    <text evidence="6">Involved in transcription antitermination. Required for transcription of ribosomal RNA (rRNA) genes. Binds specifically to the boxA antiterminator sequence of the ribosomal RNA (rrn) operons.</text>
</comment>
<evidence type="ECO:0000256" key="4">
    <source>
        <dbReference type="ARBA" id="ARBA00023015"/>
    </source>
</evidence>
<dbReference type="PANTHER" id="PTHR11078">
    <property type="entry name" value="N UTILIZATION SUBSTANCE PROTEIN B-RELATED"/>
    <property type="match status" value="1"/>
</dbReference>
<protein>
    <recommendedName>
        <fullName evidence="6">Transcription antitermination protein NusB</fullName>
    </recommendedName>
    <alternativeName>
        <fullName evidence="6">Antitermination factor NusB</fullName>
    </alternativeName>
</protein>
<evidence type="ECO:0000256" key="3">
    <source>
        <dbReference type="ARBA" id="ARBA00022884"/>
    </source>
</evidence>
<keyword evidence="2 6" id="KW-0889">Transcription antitermination</keyword>
<comment type="caution">
    <text evidence="8">The sequence shown here is derived from an EMBL/GenBank/DDBJ whole genome shotgun (WGS) entry which is preliminary data.</text>
</comment>
<dbReference type="GO" id="GO:0005829">
    <property type="term" value="C:cytosol"/>
    <property type="evidence" value="ECO:0007669"/>
    <property type="project" value="TreeGrafter"/>
</dbReference>
<dbReference type="NCBIfam" id="TIGR01951">
    <property type="entry name" value="nusB"/>
    <property type="match status" value="1"/>
</dbReference>
<dbReference type="EMBL" id="JAHLFP010000007">
    <property type="protein sequence ID" value="MBU3805484.1"/>
    <property type="molecule type" value="Genomic_DNA"/>
</dbReference>
<evidence type="ECO:0000256" key="2">
    <source>
        <dbReference type="ARBA" id="ARBA00022814"/>
    </source>
</evidence>
<dbReference type="InterPro" id="IPR035926">
    <property type="entry name" value="NusB-like_sf"/>
</dbReference>
<dbReference type="Gene3D" id="1.10.940.10">
    <property type="entry name" value="NusB-like"/>
    <property type="match status" value="1"/>
</dbReference>
<evidence type="ECO:0000256" key="6">
    <source>
        <dbReference type="HAMAP-Rule" id="MF_00073"/>
    </source>
</evidence>
<dbReference type="GO" id="GO:0006353">
    <property type="term" value="P:DNA-templated transcription termination"/>
    <property type="evidence" value="ECO:0007669"/>
    <property type="project" value="UniProtKB-UniRule"/>
</dbReference>
<evidence type="ECO:0000256" key="5">
    <source>
        <dbReference type="ARBA" id="ARBA00023163"/>
    </source>
</evidence>
<dbReference type="SUPFAM" id="SSF48013">
    <property type="entry name" value="NusB-like"/>
    <property type="match status" value="1"/>
</dbReference>
<keyword evidence="3 6" id="KW-0694">RNA-binding</keyword>
<name>A0A948T135_9FIRM</name>
<keyword evidence="4 6" id="KW-0805">Transcription regulation</keyword>
<evidence type="ECO:0000313" key="8">
    <source>
        <dbReference type="EMBL" id="MBU3805484.1"/>
    </source>
</evidence>
<dbReference type="HAMAP" id="MF_00073">
    <property type="entry name" value="NusB"/>
    <property type="match status" value="1"/>
</dbReference>
<reference evidence="8" key="1">
    <citation type="journal article" date="2021" name="PeerJ">
        <title>Extensive microbial diversity within the chicken gut microbiome revealed by metagenomics and culture.</title>
        <authorList>
            <person name="Gilroy R."/>
            <person name="Ravi A."/>
            <person name="Getino M."/>
            <person name="Pursley I."/>
            <person name="Horton D.L."/>
            <person name="Alikhan N.F."/>
            <person name="Baker D."/>
            <person name="Gharbi K."/>
            <person name="Hall N."/>
            <person name="Watson M."/>
            <person name="Adriaenssens E.M."/>
            <person name="Foster-Nyarko E."/>
            <person name="Jarju S."/>
            <person name="Secka A."/>
            <person name="Antonio M."/>
            <person name="Oren A."/>
            <person name="Chaudhuri R.R."/>
            <person name="La Ragione R."/>
            <person name="Hildebrand F."/>
            <person name="Pallen M.J."/>
        </authorList>
    </citation>
    <scope>NUCLEOTIDE SEQUENCE</scope>
    <source>
        <strain evidence="8">B5_2728</strain>
    </source>
</reference>
<accession>A0A948T135</accession>
<dbReference type="GO" id="GO:0031564">
    <property type="term" value="P:transcription antitermination"/>
    <property type="evidence" value="ECO:0007669"/>
    <property type="project" value="UniProtKB-KW"/>
</dbReference>
<evidence type="ECO:0000313" key="9">
    <source>
        <dbReference type="Proteomes" id="UP000713596"/>
    </source>
</evidence>
<dbReference type="AlphaFoldDB" id="A0A948T135"/>
<comment type="similarity">
    <text evidence="1 6">Belongs to the NusB family.</text>
</comment>
<dbReference type="InterPro" id="IPR006027">
    <property type="entry name" value="NusB_RsmB_TIM44"/>
</dbReference>
<dbReference type="InterPro" id="IPR011605">
    <property type="entry name" value="NusB_fam"/>
</dbReference>
<keyword evidence="5 6" id="KW-0804">Transcription</keyword>
<evidence type="ECO:0000256" key="1">
    <source>
        <dbReference type="ARBA" id="ARBA00005952"/>
    </source>
</evidence>
<gene>
    <name evidence="6 8" type="primary">nusB</name>
    <name evidence="8" type="ORF">H9882_01065</name>
</gene>
<organism evidence="8 9">
    <name type="scientific">Candidatus Allofournierella pullistercoris</name>
    <dbReference type="NCBI Taxonomy" id="2838597"/>
    <lineage>
        <taxon>Bacteria</taxon>
        <taxon>Bacillati</taxon>
        <taxon>Bacillota</taxon>
        <taxon>Clostridia</taxon>
        <taxon>Eubacteriales</taxon>
        <taxon>Oscillospiraceae</taxon>
        <taxon>Allofournierella</taxon>
    </lineage>
</organism>
<dbReference type="Proteomes" id="UP000713596">
    <property type="component" value="Unassembled WGS sequence"/>
</dbReference>